<name>A0A8X6M0C3_TRICU</name>
<organism evidence="2 3">
    <name type="scientific">Trichonephila clavata</name>
    <name type="common">Joro spider</name>
    <name type="synonym">Nephila clavata</name>
    <dbReference type="NCBI Taxonomy" id="2740835"/>
    <lineage>
        <taxon>Eukaryota</taxon>
        <taxon>Metazoa</taxon>
        <taxon>Ecdysozoa</taxon>
        <taxon>Arthropoda</taxon>
        <taxon>Chelicerata</taxon>
        <taxon>Arachnida</taxon>
        <taxon>Araneae</taxon>
        <taxon>Araneomorphae</taxon>
        <taxon>Entelegynae</taxon>
        <taxon>Araneoidea</taxon>
        <taxon>Nephilidae</taxon>
        <taxon>Trichonephila</taxon>
    </lineage>
</organism>
<keyword evidence="3" id="KW-1185">Reference proteome</keyword>
<protein>
    <submittedName>
        <fullName evidence="2">Uncharacterized protein</fullName>
    </submittedName>
</protein>
<feature type="region of interest" description="Disordered" evidence="1">
    <location>
        <begin position="60"/>
        <end position="83"/>
    </location>
</feature>
<dbReference type="Proteomes" id="UP000887116">
    <property type="component" value="Unassembled WGS sequence"/>
</dbReference>
<dbReference type="EMBL" id="BMAO01019133">
    <property type="protein sequence ID" value="GFR28585.1"/>
    <property type="molecule type" value="Genomic_DNA"/>
</dbReference>
<dbReference type="AlphaFoldDB" id="A0A8X6M0C3"/>
<comment type="caution">
    <text evidence="2">The sequence shown here is derived from an EMBL/GenBank/DDBJ whole genome shotgun (WGS) entry which is preliminary data.</text>
</comment>
<reference evidence="2" key="1">
    <citation type="submission" date="2020-07" db="EMBL/GenBank/DDBJ databases">
        <title>Multicomponent nature underlies the extraordinary mechanical properties of spider dragline silk.</title>
        <authorList>
            <person name="Kono N."/>
            <person name="Nakamura H."/>
            <person name="Mori M."/>
            <person name="Yoshida Y."/>
            <person name="Ohtoshi R."/>
            <person name="Malay A.D."/>
            <person name="Moran D.A.P."/>
            <person name="Tomita M."/>
            <person name="Numata K."/>
            <person name="Arakawa K."/>
        </authorList>
    </citation>
    <scope>NUCLEOTIDE SEQUENCE</scope>
</reference>
<sequence>MAETKCQLEYIVKKMTLVVKNTLGIVYEAETYVHNLKMSNCVNTTIWNISRYNTPPVQLRCDQKNEKQGRSGTAEKNRLKRQA</sequence>
<evidence type="ECO:0000313" key="3">
    <source>
        <dbReference type="Proteomes" id="UP000887116"/>
    </source>
</evidence>
<gene>
    <name evidence="2" type="ORF">TNCT_415371</name>
</gene>
<feature type="compositionally biased region" description="Basic and acidic residues" evidence="1">
    <location>
        <begin position="61"/>
        <end position="77"/>
    </location>
</feature>
<evidence type="ECO:0000256" key="1">
    <source>
        <dbReference type="SAM" id="MobiDB-lite"/>
    </source>
</evidence>
<proteinExistence type="predicted"/>
<accession>A0A8X6M0C3</accession>
<evidence type="ECO:0000313" key="2">
    <source>
        <dbReference type="EMBL" id="GFR28585.1"/>
    </source>
</evidence>